<name>X0W7H2_9ZZZZ</name>
<dbReference type="AlphaFoldDB" id="X0W7H2"/>
<protein>
    <submittedName>
        <fullName evidence="1">Uncharacterized protein</fullName>
    </submittedName>
</protein>
<dbReference type="EMBL" id="BARS01034837">
    <property type="protein sequence ID" value="GAG26510.1"/>
    <property type="molecule type" value="Genomic_DNA"/>
</dbReference>
<sequence length="78" mass="9155">MSYTVKLRGLLFTRTIRNVKGHLFPKDASGLLMLILENEERIFVNIKRFRTIWFSDGWFRHEAEAAERESCGQAKVPK</sequence>
<evidence type="ECO:0000313" key="1">
    <source>
        <dbReference type="EMBL" id="GAG26510.1"/>
    </source>
</evidence>
<gene>
    <name evidence="1" type="ORF">S01H1_53771</name>
</gene>
<reference evidence="1" key="1">
    <citation type="journal article" date="2014" name="Front. Microbiol.">
        <title>High frequency of phylogenetically diverse reductive dehalogenase-homologous genes in deep subseafloor sedimentary metagenomes.</title>
        <authorList>
            <person name="Kawai M."/>
            <person name="Futagami T."/>
            <person name="Toyoda A."/>
            <person name="Takaki Y."/>
            <person name="Nishi S."/>
            <person name="Hori S."/>
            <person name="Arai W."/>
            <person name="Tsubouchi T."/>
            <person name="Morono Y."/>
            <person name="Uchiyama I."/>
            <person name="Ito T."/>
            <person name="Fujiyama A."/>
            <person name="Inagaki F."/>
            <person name="Takami H."/>
        </authorList>
    </citation>
    <scope>NUCLEOTIDE SEQUENCE</scope>
    <source>
        <strain evidence="1">Expedition CK06-06</strain>
    </source>
</reference>
<accession>X0W7H2</accession>
<proteinExistence type="predicted"/>
<comment type="caution">
    <text evidence="1">The sequence shown here is derived from an EMBL/GenBank/DDBJ whole genome shotgun (WGS) entry which is preliminary data.</text>
</comment>
<organism evidence="1">
    <name type="scientific">marine sediment metagenome</name>
    <dbReference type="NCBI Taxonomy" id="412755"/>
    <lineage>
        <taxon>unclassified sequences</taxon>
        <taxon>metagenomes</taxon>
        <taxon>ecological metagenomes</taxon>
    </lineage>
</organism>